<comment type="caution">
    <text evidence="1">The sequence shown here is derived from an EMBL/GenBank/DDBJ whole genome shotgun (WGS) entry which is preliminary data.</text>
</comment>
<sequence>MPGGRYLLRSGGEVVALWDLGTPAAVSGSNQDPRILGSLRLQSAISAISIASDPVSCNHRFIRLALVTGDSARRSLQIYEVGLLPECGSFRLLTEVRMAPQEYLCDLCIRQDVLYFRCTETGRRLILEDSLPGTSWTWPDDIGLGFPIKSIAFPGVYILLGYLSICSWKISHLWGSVDPTLPSLPRQVRLEGPTRHYHPHPQSFFESASH</sequence>
<organism evidence="1 2">
    <name type="scientific">Coprinellus micaceus</name>
    <name type="common">Glistening ink-cap mushroom</name>
    <name type="synonym">Coprinus micaceus</name>
    <dbReference type="NCBI Taxonomy" id="71717"/>
    <lineage>
        <taxon>Eukaryota</taxon>
        <taxon>Fungi</taxon>
        <taxon>Dikarya</taxon>
        <taxon>Basidiomycota</taxon>
        <taxon>Agaricomycotina</taxon>
        <taxon>Agaricomycetes</taxon>
        <taxon>Agaricomycetidae</taxon>
        <taxon>Agaricales</taxon>
        <taxon>Agaricineae</taxon>
        <taxon>Psathyrellaceae</taxon>
        <taxon>Coprinellus</taxon>
    </lineage>
</organism>
<name>A0A4Y7TSZ9_COPMI</name>
<protein>
    <submittedName>
        <fullName evidence="1">Uncharacterized protein</fullName>
    </submittedName>
</protein>
<evidence type="ECO:0000313" key="2">
    <source>
        <dbReference type="Proteomes" id="UP000298030"/>
    </source>
</evidence>
<proteinExistence type="predicted"/>
<dbReference type="Proteomes" id="UP000298030">
    <property type="component" value="Unassembled WGS sequence"/>
</dbReference>
<dbReference type="EMBL" id="QPFP01000005">
    <property type="protein sequence ID" value="TEB36679.1"/>
    <property type="molecule type" value="Genomic_DNA"/>
</dbReference>
<dbReference type="AlphaFoldDB" id="A0A4Y7TSZ9"/>
<accession>A0A4Y7TSZ9</accession>
<gene>
    <name evidence="1" type="ORF">FA13DRAFT_1077242</name>
</gene>
<keyword evidence="2" id="KW-1185">Reference proteome</keyword>
<evidence type="ECO:0000313" key="1">
    <source>
        <dbReference type="EMBL" id="TEB36679.1"/>
    </source>
</evidence>
<reference evidence="1 2" key="1">
    <citation type="journal article" date="2019" name="Nat. Ecol. Evol.">
        <title>Megaphylogeny resolves global patterns of mushroom evolution.</title>
        <authorList>
            <person name="Varga T."/>
            <person name="Krizsan K."/>
            <person name="Foldi C."/>
            <person name="Dima B."/>
            <person name="Sanchez-Garcia M."/>
            <person name="Sanchez-Ramirez S."/>
            <person name="Szollosi G.J."/>
            <person name="Szarkandi J.G."/>
            <person name="Papp V."/>
            <person name="Albert L."/>
            <person name="Andreopoulos W."/>
            <person name="Angelini C."/>
            <person name="Antonin V."/>
            <person name="Barry K.W."/>
            <person name="Bougher N.L."/>
            <person name="Buchanan P."/>
            <person name="Buyck B."/>
            <person name="Bense V."/>
            <person name="Catcheside P."/>
            <person name="Chovatia M."/>
            <person name="Cooper J."/>
            <person name="Damon W."/>
            <person name="Desjardin D."/>
            <person name="Finy P."/>
            <person name="Geml J."/>
            <person name="Haridas S."/>
            <person name="Hughes K."/>
            <person name="Justo A."/>
            <person name="Karasinski D."/>
            <person name="Kautmanova I."/>
            <person name="Kiss B."/>
            <person name="Kocsube S."/>
            <person name="Kotiranta H."/>
            <person name="LaButti K.M."/>
            <person name="Lechner B.E."/>
            <person name="Liimatainen K."/>
            <person name="Lipzen A."/>
            <person name="Lukacs Z."/>
            <person name="Mihaltcheva S."/>
            <person name="Morgado L.N."/>
            <person name="Niskanen T."/>
            <person name="Noordeloos M.E."/>
            <person name="Ohm R.A."/>
            <person name="Ortiz-Santana B."/>
            <person name="Ovrebo C."/>
            <person name="Racz N."/>
            <person name="Riley R."/>
            <person name="Savchenko A."/>
            <person name="Shiryaev A."/>
            <person name="Soop K."/>
            <person name="Spirin V."/>
            <person name="Szebenyi C."/>
            <person name="Tomsovsky M."/>
            <person name="Tulloss R.E."/>
            <person name="Uehling J."/>
            <person name="Grigoriev I.V."/>
            <person name="Vagvolgyi C."/>
            <person name="Papp T."/>
            <person name="Martin F.M."/>
            <person name="Miettinen O."/>
            <person name="Hibbett D.S."/>
            <person name="Nagy L.G."/>
        </authorList>
    </citation>
    <scope>NUCLEOTIDE SEQUENCE [LARGE SCALE GENOMIC DNA]</scope>
    <source>
        <strain evidence="1 2">FP101781</strain>
    </source>
</reference>